<dbReference type="AlphaFoldDB" id="A0A069AY77"/>
<evidence type="ECO:0000313" key="6">
    <source>
        <dbReference type="Proteomes" id="UP000189137"/>
    </source>
</evidence>
<evidence type="ECO:0000313" key="1">
    <source>
        <dbReference type="EMBL" id="CDS85103.1"/>
    </source>
</evidence>
<reference evidence="3" key="1">
    <citation type="submission" date="2014-07" db="EMBL/GenBank/DDBJ databases">
        <authorList>
            <person name="Monot Marc"/>
        </authorList>
    </citation>
    <scope>NUCLEOTIDE SEQUENCE</scope>
    <source>
        <strain evidence="3">7032989</strain>
        <strain evidence="1">7032994</strain>
    </source>
</reference>
<evidence type="ECO:0000313" key="3">
    <source>
        <dbReference type="EMBL" id="CDT69156.1"/>
    </source>
</evidence>
<dbReference type="PATRIC" id="fig|1496.897.peg.91"/>
<name>A0A069AY77_CLODI</name>
<evidence type="ECO:0000313" key="4">
    <source>
        <dbReference type="EMBL" id="HBH1541954.1"/>
    </source>
</evidence>
<dbReference type="EMBL" id="DAEPXK010000011">
    <property type="protein sequence ID" value="HBH1541954.1"/>
    <property type="molecule type" value="Genomic_DNA"/>
</dbReference>
<dbReference type="Gene3D" id="3.30.1490.300">
    <property type="match status" value="1"/>
</dbReference>
<evidence type="ECO:0000313" key="5">
    <source>
        <dbReference type="EMBL" id="SJS59413.1"/>
    </source>
</evidence>
<dbReference type="Proteomes" id="UP000878956">
    <property type="component" value="Unassembled WGS sequence"/>
</dbReference>
<proteinExistence type="predicted"/>
<dbReference type="RefSeq" id="WP_021364839.1">
    <property type="nucleotide sequence ID" value="NZ_AP031492.1"/>
</dbReference>
<accession>A0A069AY77</accession>
<sequence length="290" mass="34643">MAIIKKILNLEINDDYIRLVFLRKSHKKVFIDKSIIKEINFDIKNDSNSIEKIKYIEDVVRFVKEEIGKSKILYKNLYFNIQIQDIVIRNVEVLNTKKKRDILSMIEFEITQYIPININNYSIKYKVINSKNDKLNIQVILFPKSIIQLIKNISENLNMNPKTININFDILQKLINLNLIENFSEEGVFIECKKSQLIINITKDKKIRETYLLSKEGKSYEFIKRLLRDFKYVYYYGIENCFIEEYFKYTDKSIEVNPLRLKDKVKVENNFDADLEDNRINYISNIGMII</sequence>
<dbReference type="EMBL" id="FUPS01000008">
    <property type="protein sequence ID" value="SJS59413.1"/>
    <property type="molecule type" value="Genomic_DNA"/>
</dbReference>
<organism evidence="3">
    <name type="scientific">Clostridioides difficile</name>
    <name type="common">Peptoclostridium difficile</name>
    <dbReference type="NCBI Taxonomy" id="1496"/>
    <lineage>
        <taxon>Bacteria</taxon>
        <taxon>Bacillati</taxon>
        <taxon>Bacillota</taxon>
        <taxon>Clostridia</taxon>
        <taxon>Peptostreptococcales</taxon>
        <taxon>Peptostreptococcaceae</taxon>
        <taxon>Clostridioides</taxon>
    </lineage>
</organism>
<dbReference type="EMBL" id="LK933338">
    <property type="protein sequence ID" value="CDT69156.1"/>
    <property type="molecule type" value="Genomic_DNA"/>
</dbReference>
<gene>
    <name evidence="3" type="ORF">BN1095_640066</name>
    <name evidence="2" type="ORF">BN1096_740123</name>
    <name evidence="1" type="ORF">BN1097_360066</name>
    <name evidence="4" type="ORF">KRM00_001431</name>
    <name evidence="5" type="ORF">SAMEA3375112_02454</name>
</gene>
<reference evidence="5 6" key="2">
    <citation type="submission" date="2017-02" db="EMBL/GenBank/DDBJ databases">
        <authorList>
            <consortium name="Pathogen Informatics"/>
        </authorList>
    </citation>
    <scope>NUCLEOTIDE SEQUENCE [LARGE SCALE GENOMIC DNA]</scope>
    <source>
        <strain evidence="5 6">VRECD0157</strain>
    </source>
</reference>
<reference evidence="4" key="4">
    <citation type="submission" date="2021-06" db="EMBL/GenBank/DDBJ databases">
        <authorList>
            <consortium name="NCBI Pathogen Detection Project"/>
        </authorList>
    </citation>
    <scope>NUCLEOTIDE SEQUENCE</scope>
    <source>
        <strain evidence="4">HN1000</strain>
    </source>
</reference>
<dbReference type="EMBL" id="LK932529">
    <property type="protein sequence ID" value="CDS89477.1"/>
    <property type="molecule type" value="Genomic_DNA"/>
</dbReference>
<dbReference type="Proteomes" id="UP000189137">
    <property type="component" value="Unassembled WGS sequence"/>
</dbReference>
<protein>
    <submittedName>
        <fullName evidence="4 5">Pilus assembly protein PilM</fullName>
    </submittedName>
    <submittedName>
        <fullName evidence="3">Putative pilus assembly protein</fullName>
    </submittedName>
</protein>
<reference evidence="4" key="3">
    <citation type="journal article" date="2018" name="Genome Biol.">
        <title>SKESA: strategic k-mer extension for scrupulous assemblies.</title>
        <authorList>
            <person name="Souvorov A."/>
            <person name="Agarwala R."/>
            <person name="Lipman D.J."/>
        </authorList>
    </citation>
    <scope>NUCLEOTIDE SEQUENCE</scope>
    <source>
        <strain evidence="4">HN1000</strain>
    </source>
</reference>
<evidence type="ECO:0000313" key="2">
    <source>
        <dbReference type="EMBL" id="CDS89477.1"/>
    </source>
</evidence>
<dbReference type="EMBL" id="LK932372">
    <property type="protein sequence ID" value="CDS85103.1"/>
    <property type="molecule type" value="Genomic_DNA"/>
</dbReference>